<protein>
    <submittedName>
        <fullName evidence="3">Uncharacterized protein</fullName>
    </submittedName>
</protein>
<sequence>MFLHSRINIIAEKDRLLAQKETIIQDLQRRLKNRESVKQEIIEQVKAEAARDTEEEVQARIYVVNENCNNLHEESAMHLATLEEVKERLRLALGGLKRPHDRISEGDDAVVGSLDGKQHVQENVTPLHKKPYHSPYASKSPVESSLLTPAKDKEKRAYGDDGGLKTAHSQSTTPTRKYTSPYASNSSFTQTSFTTSDCFGNQTPSTMSPYTENIAPLTSFQGQDKTPPTPSEMDLGLTLAPLRNECQSPHSETSDGFRCAK</sequence>
<dbReference type="OrthoDB" id="10540883at2759"/>
<name>A0A8H7WEM3_9HELO</name>
<feature type="coiled-coil region" evidence="1">
    <location>
        <begin position="10"/>
        <end position="44"/>
    </location>
</feature>
<dbReference type="Proteomes" id="UP000664132">
    <property type="component" value="Unassembled WGS sequence"/>
</dbReference>
<keyword evidence="1" id="KW-0175">Coiled coil</keyword>
<reference evidence="3" key="1">
    <citation type="submission" date="2021-02" db="EMBL/GenBank/DDBJ databases">
        <title>Genome sequence Cadophora malorum strain M34.</title>
        <authorList>
            <person name="Stefanovic E."/>
            <person name="Vu D."/>
            <person name="Scully C."/>
            <person name="Dijksterhuis J."/>
            <person name="Roader J."/>
            <person name="Houbraken J."/>
        </authorList>
    </citation>
    <scope>NUCLEOTIDE SEQUENCE</scope>
    <source>
        <strain evidence="3">M34</strain>
    </source>
</reference>
<feature type="region of interest" description="Disordered" evidence="2">
    <location>
        <begin position="199"/>
        <end position="235"/>
    </location>
</feature>
<feature type="compositionally biased region" description="Basic and acidic residues" evidence="2">
    <location>
        <begin position="150"/>
        <end position="163"/>
    </location>
</feature>
<dbReference type="AlphaFoldDB" id="A0A8H7WEM3"/>
<evidence type="ECO:0000256" key="1">
    <source>
        <dbReference type="SAM" id="Coils"/>
    </source>
</evidence>
<evidence type="ECO:0000313" key="3">
    <source>
        <dbReference type="EMBL" id="KAG4423493.1"/>
    </source>
</evidence>
<feature type="compositionally biased region" description="Polar residues" evidence="2">
    <location>
        <begin position="199"/>
        <end position="226"/>
    </location>
</feature>
<dbReference type="EMBL" id="JAFJYH010000033">
    <property type="protein sequence ID" value="KAG4423493.1"/>
    <property type="molecule type" value="Genomic_DNA"/>
</dbReference>
<evidence type="ECO:0000256" key="2">
    <source>
        <dbReference type="SAM" id="MobiDB-lite"/>
    </source>
</evidence>
<comment type="caution">
    <text evidence="3">The sequence shown here is derived from an EMBL/GenBank/DDBJ whole genome shotgun (WGS) entry which is preliminary data.</text>
</comment>
<keyword evidence="4" id="KW-1185">Reference proteome</keyword>
<accession>A0A8H7WEM3</accession>
<organism evidence="3 4">
    <name type="scientific">Cadophora malorum</name>
    <dbReference type="NCBI Taxonomy" id="108018"/>
    <lineage>
        <taxon>Eukaryota</taxon>
        <taxon>Fungi</taxon>
        <taxon>Dikarya</taxon>
        <taxon>Ascomycota</taxon>
        <taxon>Pezizomycotina</taxon>
        <taxon>Leotiomycetes</taxon>
        <taxon>Helotiales</taxon>
        <taxon>Ploettnerulaceae</taxon>
        <taxon>Cadophora</taxon>
    </lineage>
</organism>
<feature type="region of interest" description="Disordered" evidence="2">
    <location>
        <begin position="125"/>
        <end position="186"/>
    </location>
</feature>
<feature type="compositionally biased region" description="Polar residues" evidence="2">
    <location>
        <begin position="167"/>
        <end position="185"/>
    </location>
</feature>
<proteinExistence type="predicted"/>
<evidence type="ECO:0000313" key="4">
    <source>
        <dbReference type="Proteomes" id="UP000664132"/>
    </source>
</evidence>
<gene>
    <name evidence="3" type="ORF">IFR04_003316</name>
</gene>